<dbReference type="GO" id="GO:0008237">
    <property type="term" value="F:metallopeptidase activity"/>
    <property type="evidence" value="ECO:0007669"/>
    <property type="project" value="UniProtKB-UniRule"/>
</dbReference>
<evidence type="ECO:0000256" key="16">
    <source>
        <dbReference type="PIRNR" id="PIRNR006404"/>
    </source>
</evidence>
<keyword evidence="8" id="KW-0677">Repeat</keyword>
<feature type="binding site" evidence="18">
    <location>
        <position position="72"/>
    </location>
    <ligand>
        <name>Zn(2+)</name>
        <dbReference type="ChEBI" id="CHEBI:29105"/>
        <note>catalytic</note>
    </ligand>
</feature>
<accession>A0A1F2P6Q4</accession>
<dbReference type="GO" id="GO:0046872">
    <property type="term" value="F:metal ion binding"/>
    <property type="evidence" value="ECO:0007669"/>
    <property type="project" value="UniProtKB-UniRule"/>
</dbReference>
<dbReference type="AlphaFoldDB" id="A0A1F2P6Q4"/>
<dbReference type="Pfam" id="PF00571">
    <property type="entry name" value="CBS"/>
    <property type="match status" value="2"/>
</dbReference>
<keyword evidence="5 16" id="KW-0645">Protease</keyword>
<feature type="domain" description="CBS" evidence="20">
    <location>
        <begin position="249"/>
        <end position="306"/>
    </location>
</feature>
<evidence type="ECO:0000259" key="20">
    <source>
        <dbReference type="PROSITE" id="PS51371"/>
    </source>
</evidence>
<keyword evidence="3 16" id="KW-1003">Cell membrane</keyword>
<keyword evidence="12 16" id="KW-0482">Metalloprotease</keyword>
<feature type="transmembrane region" description="Helical" evidence="16">
    <location>
        <begin position="108"/>
        <end position="132"/>
    </location>
</feature>
<gene>
    <name evidence="21" type="ORF">ENI32_06980</name>
    <name evidence="22" type="ORF">SBU_000273</name>
</gene>
<dbReference type="InterPro" id="IPR000644">
    <property type="entry name" value="CBS_dom"/>
</dbReference>
<dbReference type="Proteomes" id="UP000885936">
    <property type="component" value="Unassembled WGS sequence"/>
</dbReference>
<evidence type="ECO:0000256" key="15">
    <source>
        <dbReference type="ARBA" id="ARBA00023167"/>
    </source>
</evidence>
<proteinExistence type="inferred from homology"/>
<feature type="transmembrane region" description="Helical" evidence="16">
    <location>
        <begin position="47"/>
        <end position="68"/>
    </location>
</feature>
<evidence type="ECO:0000256" key="9">
    <source>
        <dbReference type="ARBA" id="ARBA00022801"/>
    </source>
</evidence>
<evidence type="ECO:0000256" key="10">
    <source>
        <dbReference type="ARBA" id="ARBA00022833"/>
    </source>
</evidence>
<evidence type="ECO:0000256" key="3">
    <source>
        <dbReference type="ARBA" id="ARBA00022475"/>
    </source>
</evidence>
<dbReference type="InterPro" id="IPR008915">
    <property type="entry name" value="Peptidase_M50"/>
</dbReference>
<evidence type="ECO:0000256" key="17">
    <source>
        <dbReference type="PIRSR" id="PIRSR006404-1"/>
    </source>
</evidence>
<evidence type="ECO:0000313" key="21">
    <source>
        <dbReference type="EMBL" id="HEC57601.1"/>
    </source>
</evidence>
<dbReference type="InterPro" id="IPR016483">
    <property type="entry name" value="UCP006404_Pept_M50_CBS"/>
</dbReference>
<dbReference type="CDD" id="cd06164">
    <property type="entry name" value="S2P-M50_SpoIVFB_CBS"/>
    <property type="match status" value="1"/>
</dbReference>
<keyword evidence="9 16" id="KW-0378">Hydrolase</keyword>
<evidence type="ECO:0000256" key="2">
    <source>
        <dbReference type="ARBA" id="ARBA00007931"/>
    </source>
</evidence>
<evidence type="ECO:0000313" key="23">
    <source>
        <dbReference type="Proteomes" id="UP000185779"/>
    </source>
</evidence>
<keyword evidence="10 16" id="KW-0862">Zinc</keyword>
<feature type="transmembrane region" description="Helical" evidence="16">
    <location>
        <begin position="74"/>
        <end position="96"/>
    </location>
</feature>
<evidence type="ECO:0000256" key="13">
    <source>
        <dbReference type="ARBA" id="ARBA00023122"/>
    </source>
</evidence>
<evidence type="ECO:0000256" key="19">
    <source>
        <dbReference type="PROSITE-ProRule" id="PRU00703"/>
    </source>
</evidence>
<dbReference type="STRING" id="1839936.SBU_000273"/>
<comment type="similarity">
    <text evidence="2 16">Belongs to the peptidase M50B family.</text>
</comment>
<evidence type="ECO:0000256" key="5">
    <source>
        <dbReference type="ARBA" id="ARBA00022670"/>
    </source>
</evidence>
<evidence type="ECO:0000256" key="18">
    <source>
        <dbReference type="PIRSR" id="PIRSR006404-2"/>
    </source>
</evidence>
<keyword evidence="14 16" id="KW-0472">Membrane</keyword>
<dbReference type="Gene3D" id="3.10.580.10">
    <property type="entry name" value="CBS-domain"/>
    <property type="match status" value="2"/>
</dbReference>
<feature type="transmembrane region" description="Helical" evidence="16">
    <location>
        <begin position="144"/>
        <end position="167"/>
    </location>
</feature>
<dbReference type="CDD" id="cd04801">
    <property type="entry name" value="CBS_pair_peptidase_M50"/>
    <property type="match status" value="1"/>
</dbReference>
<keyword evidence="15" id="KW-0486">Methionine biosynthesis</keyword>
<dbReference type="GO" id="GO:0006508">
    <property type="term" value="P:proteolysis"/>
    <property type="evidence" value="ECO:0007669"/>
    <property type="project" value="UniProtKB-KW"/>
</dbReference>
<evidence type="ECO:0000313" key="22">
    <source>
        <dbReference type="EMBL" id="OFV66980.1"/>
    </source>
</evidence>
<dbReference type="PIRSF" id="PIRSF006404">
    <property type="entry name" value="UCP006404_Pept_M50_CBS"/>
    <property type="match status" value="1"/>
</dbReference>
<evidence type="ECO:0000256" key="1">
    <source>
        <dbReference type="ARBA" id="ARBA00004651"/>
    </source>
</evidence>
<feature type="binding site" evidence="18">
    <location>
        <position position="68"/>
    </location>
    <ligand>
        <name>Zn(2+)</name>
        <dbReference type="ChEBI" id="CHEBI:29105"/>
        <note>catalytic</note>
    </ligand>
</feature>
<feature type="active site" evidence="17">
    <location>
        <position position="69"/>
    </location>
</feature>
<evidence type="ECO:0000256" key="8">
    <source>
        <dbReference type="ARBA" id="ARBA00022737"/>
    </source>
</evidence>
<feature type="transmembrane region" description="Helical" evidence="16">
    <location>
        <begin position="15"/>
        <end position="35"/>
    </location>
</feature>
<dbReference type="GO" id="GO:0005886">
    <property type="term" value="C:plasma membrane"/>
    <property type="evidence" value="ECO:0007669"/>
    <property type="project" value="UniProtKB-SubCell"/>
</dbReference>
<comment type="subcellular location">
    <subcellularLocation>
        <location evidence="1 16">Cell membrane</location>
        <topology evidence="1 16">Multi-pass membrane protein</topology>
    </subcellularLocation>
</comment>
<dbReference type="GO" id="GO:0009086">
    <property type="term" value="P:methionine biosynthetic process"/>
    <property type="evidence" value="ECO:0007669"/>
    <property type="project" value="UniProtKB-KW"/>
</dbReference>
<dbReference type="EMBL" id="DRIE01000113">
    <property type="protein sequence ID" value="HEC57601.1"/>
    <property type="molecule type" value="Genomic_DNA"/>
</dbReference>
<feature type="domain" description="CBS" evidence="20">
    <location>
        <begin position="313"/>
        <end position="367"/>
    </location>
</feature>
<keyword evidence="6 16" id="KW-0812">Transmembrane</keyword>
<keyword evidence="13 19" id="KW-0129">CBS domain</keyword>
<keyword evidence="23" id="KW-1185">Reference proteome</keyword>
<feature type="binding site" evidence="18">
    <location>
        <position position="170"/>
    </location>
    <ligand>
        <name>Zn(2+)</name>
        <dbReference type="ChEBI" id="CHEBI:29105"/>
        <note>catalytic</note>
    </ligand>
</feature>
<organism evidence="22 23">
    <name type="scientific">Candidatus Syntropharchaeum butanivorans</name>
    <dbReference type="NCBI Taxonomy" id="1839936"/>
    <lineage>
        <taxon>Archaea</taxon>
        <taxon>Methanobacteriati</taxon>
        <taxon>Methanobacteriota</taxon>
        <taxon>Stenosarchaea group</taxon>
        <taxon>Methanomicrobia</taxon>
        <taxon>Methanosarcinales</taxon>
        <taxon>ANME-2 cluster</taxon>
        <taxon>Candidatus Syntropharchaeum</taxon>
    </lineage>
</organism>
<dbReference type="PANTHER" id="PTHR39188:SF3">
    <property type="entry name" value="STAGE IV SPORULATION PROTEIN FB"/>
    <property type="match status" value="1"/>
</dbReference>
<dbReference type="SUPFAM" id="SSF54631">
    <property type="entry name" value="CBS-domain pair"/>
    <property type="match status" value="1"/>
</dbReference>
<evidence type="ECO:0000256" key="12">
    <source>
        <dbReference type="ARBA" id="ARBA00023049"/>
    </source>
</evidence>
<evidence type="ECO:0000256" key="4">
    <source>
        <dbReference type="ARBA" id="ARBA00022605"/>
    </source>
</evidence>
<keyword evidence="7 16" id="KW-0479">Metal-binding</keyword>
<comment type="cofactor">
    <cofactor evidence="16 18">
        <name>Zn(2+)</name>
        <dbReference type="ChEBI" id="CHEBI:29105"/>
    </cofactor>
    <text evidence="16 18">Binds 1 zinc ion per subunit.</text>
</comment>
<evidence type="ECO:0000256" key="14">
    <source>
        <dbReference type="ARBA" id="ARBA00023136"/>
    </source>
</evidence>
<feature type="transmembrane region" description="Helical" evidence="16">
    <location>
        <begin position="199"/>
        <end position="227"/>
    </location>
</feature>
<comment type="caution">
    <text evidence="22">The sequence shown here is derived from an EMBL/GenBank/DDBJ whole genome shotgun (WGS) entry which is preliminary data.</text>
</comment>
<name>A0A1F2P6Q4_9EURY</name>
<dbReference type="SMART" id="SM00116">
    <property type="entry name" value="CBS"/>
    <property type="match status" value="2"/>
</dbReference>
<sequence>MRTSIEIGRALGIPIRLHITFLLILPPFILIFMQQPPPFGFAEIDSFAVRATLATLTTVVLFGCVIAHELSHSYVAMGYGVKIDSITLFIFGGIASMRTIPKDPRVEARIAIAGPLMSIFLATIFIAVQIPFNTIPGGIWWKGFGILSFSLGAINLVLALFNLLPAFPMDGGRILRAYLVKKEGSYISATRKAVQVGKIFAILMAAFGLLHGGWMLILIAFFIYIAASEEESATIIQSAMEGIKVRDIMTKELVTVSPYLTVREFIEFMLRDRHKGYPVVDPGSGELLGVVSLTDVKSVPSEKHDEITVGDIMSRELITINPDATAAEALRLIADHNIGRVLVIEDGVLDGILSKTDLIRAIEILRG</sequence>
<reference evidence="21" key="2">
    <citation type="journal article" date="2020" name="mSystems">
        <title>Genome- and Community-Level Interaction Insights into Carbon Utilization and Element Cycling Functions of Hydrothermarchaeota in Hydrothermal Sediment.</title>
        <authorList>
            <person name="Zhou Z."/>
            <person name="Liu Y."/>
            <person name="Xu W."/>
            <person name="Pan J."/>
            <person name="Luo Z.H."/>
            <person name="Li M."/>
        </authorList>
    </citation>
    <scope>NUCLEOTIDE SEQUENCE [LARGE SCALE GENOMIC DNA]</scope>
    <source>
        <strain evidence="21">HyVt-386</strain>
    </source>
</reference>
<reference evidence="22 23" key="1">
    <citation type="submission" date="2016-05" db="EMBL/GenBank/DDBJ databases">
        <title>Microbial consortia oxidize butane by reversing methanogenesis.</title>
        <authorList>
            <person name="Laso-Perez R."/>
            <person name="Richter M."/>
            <person name="Wegener G."/>
            <person name="Musat F."/>
        </authorList>
    </citation>
    <scope>NUCLEOTIDE SEQUENCE [LARGE SCALE GENOMIC DNA]</scope>
    <source>
        <strain evidence="22">BOX1</strain>
    </source>
</reference>
<dbReference type="PANTHER" id="PTHR39188">
    <property type="entry name" value="MEMBRANE-ASSOCIATED ZINC METALLOPROTEASE M50B"/>
    <property type="match status" value="1"/>
</dbReference>
<keyword evidence="11 16" id="KW-1133">Transmembrane helix</keyword>
<evidence type="ECO:0000256" key="7">
    <source>
        <dbReference type="ARBA" id="ARBA00022723"/>
    </source>
</evidence>
<evidence type="ECO:0000256" key="6">
    <source>
        <dbReference type="ARBA" id="ARBA00022692"/>
    </source>
</evidence>
<dbReference type="Pfam" id="PF02163">
    <property type="entry name" value="Peptidase_M50"/>
    <property type="match status" value="2"/>
</dbReference>
<evidence type="ECO:0000256" key="11">
    <source>
        <dbReference type="ARBA" id="ARBA00022989"/>
    </source>
</evidence>
<keyword evidence="4" id="KW-0028">Amino-acid biosynthesis</keyword>
<dbReference type="EMBL" id="LYOR01000001">
    <property type="protein sequence ID" value="OFV66980.1"/>
    <property type="molecule type" value="Genomic_DNA"/>
</dbReference>
<dbReference type="InterPro" id="IPR046342">
    <property type="entry name" value="CBS_dom_sf"/>
</dbReference>
<protein>
    <recommendedName>
        <fullName evidence="16">Zinc metalloprotease</fullName>
    </recommendedName>
</protein>
<dbReference type="Proteomes" id="UP000185779">
    <property type="component" value="Unassembled WGS sequence"/>
</dbReference>
<dbReference type="PROSITE" id="PS51371">
    <property type="entry name" value="CBS"/>
    <property type="match status" value="2"/>
</dbReference>